<feature type="coiled-coil region" evidence="1">
    <location>
        <begin position="361"/>
        <end position="395"/>
    </location>
</feature>
<dbReference type="PROSITE" id="PS50234">
    <property type="entry name" value="VWFA"/>
    <property type="match status" value="1"/>
</dbReference>
<dbReference type="EMBL" id="CCKQ01010463">
    <property type="protein sequence ID" value="CDW81978.1"/>
    <property type="molecule type" value="Genomic_DNA"/>
</dbReference>
<feature type="compositionally biased region" description="Acidic residues" evidence="2">
    <location>
        <begin position="939"/>
        <end position="957"/>
    </location>
</feature>
<protein>
    <recommendedName>
        <fullName evidence="3">VWFA domain-containing protein</fullName>
    </recommendedName>
</protein>
<reference evidence="4 5" key="1">
    <citation type="submission" date="2014-06" db="EMBL/GenBank/DDBJ databases">
        <authorList>
            <person name="Swart Estienne"/>
        </authorList>
    </citation>
    <scope>NUCLEOTIDE SEQUENCE [LARGE SCALE GENOMIC DNA]</scope>
    <source>
        <strain evidence="4 5">130c</strain>
    </source>
</reference>
<feature type="coiled-coil region" evidence="1">
    <location>
        <begin position="681"/>
        <end position="783"/>
    </location>
</feature>
<dbReference type="AlphaFoldDB" id="A0A078AMA6"/>
<organism evidence="4 5">
    <name type="scientific">Stylonychia lemnae</name>
    <name type="common">Ciliate</name>
    <dbReference type="NCBI Taxonomy" id="5949"/>
    <lineage>
        <taxon>Eukaryota</taxon>
        <taxon>Sar</taxon>
        <taxon>Alveolata</taxon>
        <taxon>Ciliophora</taxon>
        <taxon>Intramacronucleata</taxon>
        <taxon>Spirotrichea</taxon>
        <taxon>Stichotrichia</taxon>
        <taxon>Sporadotrichida</taxon>
        <taxon>Oxytrichidae</taxon>
        <taxon>Stylonychinae</taxon>
        <taxon>Stylonychia</taxon>
    </lineage>
</organism>
<keyword evidence="5" id="KW-1185">Reference proteome</keyword>
<dbReference type="InParanoid" id="A0A078AMA6"/>
<gene>
    <name evidence="4" type="primary">Contig5735.g6133</name>
    <name evidence="4" type="ORF">STYLEM_11002</name>
</gene>
<dbReference type="OMA" id="CERSEYL"/>
<feature type="region of interest" description="Disordered" evidence="2">
    <location>
        <begin position="150"/>
        <end position="172"/>
    </location>
</feature>
<feature type="compositionally biased region" description="Basic and acidic residues" evidence="2">
    <location>
        <begin position="160"/>
        <end position="170"/>
    </location>
</feature>
<dbReference type="OrthoDB" id="306346at2759"/>
<evidence type="ECO:0000256" key="1">
    <source>
        <dbReference type="SAM" id="Coils"/>
    </source>
</evidence>
<accession>A0A078AMA6</accession>
<dbReference type="Gene3D" id="3.40.50.410">
    <property type="entry name" value="von Willebrand factor, type A domain"/>
    <property type="match status" value="1"/>
</dbReference>
<feature type="coiled-coil region" evidence="1">
    <location>
        <begin position="426"/>
        <end position="453"/>
    </location>
</feature>
<dbReference type="InterPro" id="IPR036465">
    <property type="entry name" value="vWFA_dom_sf"/>
</dbReference>
<name>A0A078AMA6_STYLE</name>
<feature type="region of interest" description="Disordered" evidence="2">
    <location>
        <begin position="936"/>
        <end position="969"/>
    </location>
</feature>
<dbReference type="Pfam" id="PF13519">
    <property type="entry name" value="VWA_2"/>
    <property type="match status" value="1"/>
</dbReference>
<evidence type="ECO:0000313" key="5">
    <source>
        <dbReference type="Proteomes" id="UP000039865"/>
    </source>
</evidence>
<dbReference type="SMART" id="SM00327">
    <property type="entry name" value="VWA"/>
    <property type="match status" value="1"/>
</dbReference>
<evidence type="ECO:0000259" key="3">
    <source>
        <dbReference type="PROSITE" id="PS50234"/>
    </source>
</evidence>
<sequence length="1118" mass="131488">MQQVIQSFDSSLYGLEQKLKLTKIEIYKGKDYIQDICMVYNGDQISTFEERLLAQIYYGKKEINLDSSQSIKSIKSYLDSGLIHKLEFLIQDNVENIIHQEVVDCDEFNQKFFNSQVIVQQAPEGQQIIAISCERSEYLSDIKAKFIPQQNESNQKQKKQKQENKNHEEANEQIVITQKNKRFMMNYLDIKRLQQVAPSKIFIAENYQAQFQDFLNFIEKIFSGKKLLFEDLQIANNLFSELKSTYTRISQTMERDLTSKSLDFTFSQYDKEKEQLETLKSSLGKCQEKLSEILKYFKALRNENQIFKLRQHIISSDNVDNFTRLFEFNHNVYGIQKKQQKKLQDQLYQIENENIQNMKLLQDFENEDQALEKVLNQLHDDIQKMQEKFGEEQLRDIDIFKLQFDKFDELVNEKQRQYEVIEIGHNERKELIYRRIKQEIEKINSEVTNVKTVHSVPQRQIKQQNYHVIAIIDQSGSMEQNWSSVKAIFEEFIQTCDFNGTTHVFSVILFDNYSQLICTKQKAGNIQPLPHLSGGGTAYSPAFAQALSLIQQDSRDLSPFIIFMTDGIPSDLDSSINLLQAINDFRDDTIFLAVGFGRDYNRQNLIRLSKVANNQKEKLQIGEQSFEYVYEALDLKGLRQVFYQISIVLEQTQSPEQTIAILEGQLSRENKDYNKQIDFYNQMYDQKFEDLKQTFQNLQNLKENQLDKKKNFLNSFNKQQITDAEKRNDEIVAKKLELAKERARADAERQTFNMQKQDLLKEIANINKNMEGSLEQLKTLQESRSNLFQGFLTQSGFQDESQLKEFYDQLSSVDAVIQFEIQTIIEIVNLVRIARDQIEEQFQPEKEKILREKIDDSVIIDGLKTKFKQLLNSDEFNYKDNKTIMSSILQNYNSLEFEQNKVFIEAILSQENLVKLLNSQKTKKLIEKIKPIQIKQEDSESDSDELDDGNNENDESDGSQKKQKAQKKDNFKDDIEELFEILALESELNIPQTYRELNATLKAIYKEIQNCKQRADGQIIDQEKIKALKVYYDFYESIKNEKQFEIKIDNSVKFIKELLKEAFSSQYKKRMIEYQGITFSQLKRDVLDKIINLEQIVYIHQFEGFKDLQSICNNIQNN</sequence>
<dbReference type="CDD" id="cd00198">
    <property type="entry name" value="vWFA"/>
    <property type="match status" value="1"/>
</dbReference>
<proteinExistence type="predicted"/>
<keyword evidence="1" id="KW-0175">Coiled coil</keyword>
<evidence type="ECO:0000256" key="2">
    <source>
        <dbReference type="SAM" id="MobiDB-lite"/>
    </source>
</evidence>
<dbReference type="SUPFAM" id="SSF53300">
    <property type="entry name" value="vWA-like"/>
    <property type="match status" value="1"/>
</dbReference>
<evidence type="ECO:0000313" key="4">
    <source>
        <dbReference type="EMBL" id="CDW81978.1"/>
    </source>
</evidence>
<dbReference type="InterPro" id="IPR002035">
    <property type="entry name" value="VWF_A"/>
</dbReference>
<feature type="domain" description="VWFA" evidence="3">
    <location>
        <begin position="467"/>
        <end position="645"/>
    </location>
</feature>
<dbReference type="Proteomes" id="UP000039865">
    <property type="component" value="Unassembled WGS sequence"/>
</dbReference>